<dbReference type="eggNOG" id="ENOG502SJ62">
    <property type="taxonomic scope" value="Eukaryota"/>
</dbReference>
<name>R8BUT4_PHAM7</name>
<gene>
    <name evidence="1" type="ORF">UCRPA7_1418</name>
</gene>
<dbReference type="Proteomes" id="UP000014074">
    <property type="component" value="Unassembled WGS sequence"/>
</dbReference>
<proteinExistence type="predicted"/>
<protein>
    <submittedName>
        <fullName evidence="1">Putative nad dependent epimerase dehydratase family protein</fullName>
    </submittedName>
</protein>
<accession>R8BUT4</accession>
<dbReference type="RefSeq" id="XP_007912189.1">
    <property type="nucleotide sequence ID" value="XM_007913998.1"/>
</dbReference>
<evidence type="ECO:0000313" key="2">
    <source>
        <dbReference type="Proteomes" id="UP000014074"/>
    </source>
</evidence>
<dbReference type="KEGG" id="tmn:UCRPA7_1418"/>
<dbReference type="HOGENOM" id="CLU_1476139_0_0_1"/>
<dbReference type="OrthoDB" id="10262413at2759"/>
<reference evidence="2" key="1">
    <citation type="journal article" date="2013" name="Genome Announc.">
        <title>Draft genome sequence of the ascomycete Phaeoacremonium aleophilum strain UCR-PA7, a causal agent of the esca disease complex in grapevines.</title>
        <authorList>
            <person name="Blanco-Ulate B."/>
            <person name="Rolshausen P."/>
            <person name="Cantu D."/>
        </authorList>
    </citation>
    <scope>NUCLEOTIDE SEQUENCE [LARGE SCALE GENOMIC DNA]</scope>
    <source>
        <strain evidence="2">UCR-PA7</strain>
    </source>
</reference>
<dbReference type="AlphaFoldDB" id="R8BUT4"/>
<dbReference type="EMBL" id="KB932874">
    <property type="protein sequence ID" value="EOO03070.1"/>
    <property type="molecule type" value="Genomic_DNA"/>
</dbReference>
<keyword evidence="2" id="KW-1185">Reference proteome</keyword>
<sequence>MEHAVETNCIVIEKAEEHGVRSYIFSPCIVYGKGEGFGNKVSIQTVCVVKAAKALRKVYKVDEGRPELLRKILAGENPGYGKNGYYLASPGSVAWDDLYGAMGTALLKHKLVDDDTVIPASEENVEAMAAALGVPKEFVGVSLGGLCTFTAEHGKQIGWTPQFAAEHILETAHEEVDWILQNL</sequence>
<evidence type="ECO:0000313" key="1">
    <source>
        <dbReference type="EMBL" id="EOO03070.1"/>
    </source>
</evidence>
<organism evidence="1 2">
    <name type="scientific">Phaeoacremonium minimum (strain UCR-PA7)</name>
    <name type="common">Esca disease fungus</name>
    <name type="synonym">Togninia minima</name>
    <dbReference type="NCBI Taxonomy" id="1286976"/>
    <lineage>
        <taxon>Eukaryota</taxon>
        <taxon>Fungi</taxon>
        <taxon>Dikarya</taxon>
        <taxon>Ascomycota</taxon>
        <taxon>Pezizomycotina</taxon>
        <taxon>Sordariomycetes</taxon>
        <taxon>Sordariomycetidae</taxon>
        <taxon>Togniniales</taxon>
        <taxon>Togniniaceae</taxon>
        <taxon>Phaeoacremonium</taxon>
    </lineage>
</organism>
<dbReference type="GeneID" id="19321564"/>